<dbReference type="AlphaFoldDB" id="A0A9Q1F9M7"/>
<accession>A0A9Q1F9M7</accession>
<dbReference type="EMBL" id="JAINUF010000007">
    <property type="protein sequence ID" value="KAJ8353797.1"/>
    <property type="molecule type" value="Genomic_DNA"/>
</dbReference>
<evidence type="ECO:0000313" key="1">
    <source>
        <dbReference type="EMBL" id="KAJ8353797.1"/>
    </source>
</evidence>
<proteinExistence type="predicted"/>
<evidence type="ECO:0000313" key="2">
    <source>
        <dbReference type="Proteomes" id="UP001152622"/>
    </source>
</evidence>
<gene>
    <name evidence="1" type="ORF">SKAU_G00213640</name>
</gene>
<dbReference type="OrthoDB" id="447743at2759"/>
<dbReference type="Proteomes" id="UP001152622">
    <property type="component" value="Chromosome 7"/>
</dbReference>
<evidence type="ECO:0008006" key="3">
    <source>
        <dbReference type="Google" id="ProtNLM"/>
    </source>
</evidence>
<comment type="caution">
    <text evidence="1">The sequence shown here is derived from an EMBL/GenBank/DDBJ whole genome shotgun (WGS) entry which is preliminary data.</text>
</comment>
<organism evidence="1 2">
    <name type="scientific">Synaphobranchus kaupii</name>
    <name type="common">Kaup's arrowtooth eel</name>
    <dbReference type="NCBI Taxonomy" id="118154"/>
    <lineage>
        <taxon>Eukaryota</taxon>
        <taxon>Metazoa</taxon>
        <taxon>Chordata</taxon>
        <taxon>Craniata</taxon>
        <taxon>Vertebrata</taxon>
        <taxon>Euteleostomi</taxon>
        <taxon>Actinopterygii</taxon>
        <taxon>Neopterygii</taxon>
        <taxon>Teleostei</taxon>
        <taxon>Anguilliformes</taxon>
        <taxon>Synaphobranchidae</taxon>
        <taxon>Synaphobranchus</taxon>
    </lineage>
</organism>
<sequence>MIIPHDIPPIQPPEFHLDIGPPKWKEVENTVRRARAASAPGPNGIPYKLYKNAPDVLRFLWRLMRIVWQKQGQWMRWEGVERRKISWRDLWEMEASKISFIIRATYDILPSPKNLHQWFGEDPSCALCPTPATLKHIMTGCKTSLTQGRYTWQHNQVLKSLASALENKRRVTNALPLRATNPLKETTFVREGQKRPKHPSTKPETGHLCMARDWKMLDDVSQQLIFPAEIASTNLRPDMVFWSPSLKTAYIIELTVPWENSIKEAYERKKLRYAELAAEAKQRGWNTKVYPVEVGCRGFVASSTIRLLKELGIHGQALRQTIRSVSEAAERSSQWLWLKRKDPCWAPRTSR</sequence>
<protein>
    <recommendedName>
        <fullName evidence="3">Reverse transcriptase</fullName>
    </recommendedName>
</protein>
<keyword evidence="2" id="KW-1185">Reference proteome</keyword>
<reference evidence="1" key="1">
    <citation type="journal article" date="2023" name="Science">
        <title>Genome structures resolve the early diversification of teleost fishes.</title>
        <authorList>
            <person name="Parey E."/>
            <person name="Louis A."/>
            <person name="Montfort J."/>
            <person name="Bouchez O."/>
            <person name="Roques C."/>
            <person name="Iampietro C."/>
            <person name="Lluch J."/>
            <person name="Castinel A."/>
            <person name="Donnadieu C."/>
            <person name="Desvignes T."/>
            <person name="Floi Bucao C."/>
            <person name="Jouanno E."/>
            <person name="Wen M."/>
            <person name="Mejri S."/>
            <person name="Dirks R."/>
            <person name="Jansen H."/>
            <person name="Henkel C."/>
            <person name="Chen W.J."/>
            <person name="Zahm M."/>
            <person name="Cabau C."/>
            <person name="Klopp C."/>
            <person name="Thompson A.W."/>
            <person name="Robinson-Rechavi M."/>
            <person name="Braasch I."/>
            <person name="Lecointre G."/>
            <person name="Bobe J."/>
            <person name="Postlethwait J.H."/>
            <person name="Berthelot C."/>
            <person name="Roest Crollius H."/>
            <person name="Guiguen Y."/>
        </authorList>
    </citation>
    <scope>NUCLEOTIDE SEQUENCE</scope>
    <source>
        <strain evidence="1">WJC10195</strain>
    </source>
</reference>
<name>A0A9Q1F9M7_SYNKA</name>